<dbReference type="EMBL" id="QBML01000022">
    <property type="protein sequence ID" value="PZO38721.1"/>
    <property type="molecule type" value="Genomic_DNA"/>
</dbReference>
<keyword evidence="1" id="KW-0808">Transferase</keyword>
<evidence type="ECO:0000313" key="1">
    <source>
        <dbReference type="EMBL" id="PZO38721.1"/>
    </source>
</evidence>
<dbReference type="InterPro" id="IPR001451">
    <property type="entry name" value="Hexapep"/>
</dbReference>
<dbReference type="GO" id="GO:0016746">
    <property type="term" value="F:acyltransferase activity"/>
    <property type="evidence" value="ECO:0007669"/>
    <property type="project" value="UniProtKB-KW"/>
</dbReference>
<organism evidence="1 2">
    <name type="scientific">Pseudanabaena frigida</name>
    <dbReference type="NCBI Taxonomy" id="945775"/>
    <lineage>
        <taxon>Bacteria</taxon>
        <taxon>Bacillati</taxon>
        <taxon>Cyanobacteriota</taxon>
        <taxon>Cyanophyceae</taxon>
        <taxon>Pseudanabaenales</taxon>
        <taxon>Pseudanabaenaceae</taxon>
        <taxon>Pseudanabaena</taxon>
    </lineage>
</organism>
<sequence>MIMTYGGNISIGSNCSINPYTIIYGHGGTKIGNNVLIAGHCMIIPNNHVYKDRSKTIWEQGNISKGINIEDDVWIAHNCSILDGVTLEKGSVVAAGAVVNKNVPAYAVVAGVPAKIIKYRV</sequence>
<dbReference type="AlphaFoldDB" id="A0A2W4XTJ6"/>
<dbReference type="CDD" id="cd04647">
    <property type="entry name" value="LbH_MAT_like"/>
    <property type="match status" value="1"/>
</dbReference>
<keyword evidence="1" id="KW-0012">Acyltransferase</keyword>
<dbReference type="PANTHER" id="PTHR23416">
    <property type="entry name" value="SIALIC ACID SYNTHASE-RELATED"/>
    <property type="match status" value="1"/>
</dbReference>
<dbReference type="Proteomes" id="UP000249467">
    <property type="component" value="Unassembled WGS sequence"/>
</dbReference>
<comment type="caution">
    <text evidence="1">The sequence shown here is derived from an EMBL/GenBank/DDBJ whole genome shotgun (WGS) entry which is preliminary data.</text>
</comment>
<dbReference type="Gene3D" id="2.160.10.10">
    <property type="entry name" value="Hexapeptide repeat proteins"/>
    <property type="match status" value="1"/>
</dbReference>
<reference evidence="1 2" key="2">
    <citation type="submission" date="2018-06" db="EMBL/GenBank/DDBJ databases">
        <title>Metagenomic assembly of (sub)arctic Cyanobacteria and their associated microbiome from non-axenic cultures.</title>
        <authorList>
            <person name="Baurain D."/>
        </authorList>
    </citation>
    <scope>NUCLEOTIDE SEQUENCE [LARGE SCALE GENOMIC DNA]</scope>
    <source>
        <strain evidence="1">ULC066bin1</strain>
    </source>
</reference>
<proteinExistence type="predicted"/>
<dbReference type="Pfam" id="PF00132">
    <property type="entry name" value="Hexapep"/>
    <property type="match status" value="1"/>
</dbReference>
<dbReference type="InterPro" id="IPR011004">
    <property type="entry name" value="Trimer_LpxA-like_sf"/>
</dbReference>
<protein>
    <submittedName>
        <fullName evidence="1">Acyltransferase</fullName>
    </submittedName>
</protein>
<dbReference type="SUPFAM" id="SSF51161">
    <property type="entry name" value="Trimeric LpxA-like enzymes"/>
    <property type="match status" value="1"/>
</dbReference>
<reference evidence="1 2" key="1">
    <citation type="submission" date="2018-04" db="EMBL/GenBank/DDBJ databases">
        <authorList>
            <person name="Go L.Y."/>
            <person name="Mitchell J.A."/>
        </authorList>
    </citation>
    <scope>NUCLEOTIDE SEQUENCE [LARGE SCALE GENOMIC DNA]</scope>
    <source>
        <strain evidence="1">ULC066bin1</strain>
    </source>
</reference>
<accession>A0A2W4XTJ6</accession>
<dbReference type="InterPro" id="IPR051159">
    <property type="entry name" value="Hexapeptide_acetyltransf"/>
</dbReference>
<gene>
    <name evidence="1" type="ORF">DCF19_16005</name>
</gene>
<dbReference type="GO" id="GO:0043886">
    <property type="term" value="F:structural constituent of carboxysome shell"/>
    <property type="evidence" value="ECO:0007669"/>
    <property type="project" value="UniProtKB-ARBA"/>
</dbReference>
<dbReference type="PANTHER" id="PTHR23416:SF78">
    <property type="entry name" value="LIPOPOLYSACCHARIDE BIOSYNTHESIS O-ACETYL TRANSFERASE WBBJ-RELATED"/>
    <property type="match status" value="1"/>
</dbReference>
<name>A0A2W4XTJ6_9CYAN</name>
<evidence type="ECO:0000313" key="2">
    <source>
        <dbReference type="Proteomes" id="UP000249467"/>
    </source>
</evidence>
<dbReference type="GO" id="GO:0031470">
    <property type="term" value="C:carboxysome"/>
    <property type="evidence" value="ECO:0007669"/>
    <property type="project" value="UniProtKB-ARBA"/>
</dbReference>